<dbReference type="AlphaFoldDB" id="A0A1Q4HP56"/>
<evidence type="ECO:0000313" key="1">
    <source>
        <dbReference type="EMBL" id="OJZ69479.1"/>
    </source>
</evidence>
<dbReference type="EMBL" id="MPNT01000027">
    <property type="protein sequence ID" value="OJZ69479.1"/>
    <property type="molecule type" value="Genomic_DNA"/>
</dbReference>
<gene>
    <name evidence="1" type="ORF">BRW65_23030</name>
</gene>
<keyword evidence="2" id="KW-1185">Reference proteome</keyword>
<reference evidence="1 2" key="1">
    <citation type="submission" date="2016-11" db="EMBL/GenBank/DDBJ databases">
        <title>Genome sequences of unsequenced Mycobacteria.</title>
        <authorList>
            <person name="Greninger A.L."/>
            <person name="Fang F."/>
            <person name="Jerome K.R."/>
        </authorList>
    </citation>
    <scope>NUCLEOTIDE SEQUENCE [LARGE SCALE GENOMIC DNA]</scope>
    <source>
        <strain evidence="1 2">M11</strain>
    </source>
</reference>
<name>A0A1Q4HP56_9MYCO</name>
<evidence type="ECO:0000313" key="2">
    <source>
        <dbReference type="Proteomes" id="UP000186438"/>
    </source>
</evidence>
<keyword evidence="1" id="KW-0808">Transferase</keyword>
<comment type="caution">
    <text evidence="1">The sequence shown here is derived from an EMBL/GenBank/DDBJ whole genome shotgun (WGS) entry which is preliminary data.</text>
</comment>
<protein>
    <submittedName>
        <fullName evidence="1">Nucleotidyltransferase</fullName>
    </submittedName>
</protein>
<dbReference type="STRING" id="53378.BRW65_23030"/>
<organism evidence="1 2">
    <name type="scientific">Mycobacterium paraffinicum</name>
    <dbReference type="NCBI Taxonomy" id="53378"/>
    <lineage>
        <taxon>Bacteria</taxon>
        <taxon>Bacillati</taxon>
        <taxon>Actinomycetota</taxon>
        <taxon>Actinomycetes</taxon>
        <taxon>Mycobacteriales</taxon>
        <taxon>Mycobacteriaceae</taxon>
        <taxon>Mycobacterium</taxon>
    </lineage>
</organism>
<dbReference type="Proteomes" id="UP000186438">
    <property type="component" value="Unassembled WGS sequence"/>
</dbReference>
<feature type="non-terminal residue" evidence="1">
    <location>
        <position position="1"/>
    </location>
</feature>
<sequence>NERLVSGSTYAELLASSFEHIGTRLIDSANDGLPDPVLGTALKPDLEYWQWTSAGQTFERLAREAREALDAERCRAAKLWRDILGDNDRGPILPLPDGCDAGGFPVGAVTAVGALGSNQPRSFAMPAPHRDTQR</sequence>
<accession>A0A1Q4HP56</accession>
<dbReference type="GO" id="GO:0016740">
    <property type="term" value="F:transferase activity"/>
    <property type="evidence" value="ECO:0007669"/>
    <property type="project" value="UniProtKB-KW"/>
</dbReference>
<proteinExistence type="predicted"/>